<evidence type="ECO:0000256" key="2">
    <source>
        <dbReference type="ARBA" id="ARBA00010864"/>
    </source>
</evidence>
<sequence>MIQVYEILLRALVYLEHVLVVLDLEIVVRLALADANLAEEAVTFVTEEYRKAQPKLESQIYSEKVAWIREAGDCVNYTIVKVVQQPHQQNGSCVEAKILCHTLEISKPRTAGSVTPASLDVFFTSVSSATVSSMSTVEMEVFSNTQLIIMTIVMLLGGEVFTSVLGLYLSRSYFSEQQTKESRVTSNYHSPPKPTTFSGLEIDQKPPNVDLECNINSSDNDHCLKLNSIKCLATVVFGYSLVVHITGSSLVAMYTSLVPSAREVLSSKGLKIQTFSLFTTASTFSNCGFVPTNENMIAFKKNSGLLLILIPQTLLGNTLFPSCLRLSIWVLEKITRKVEFRYILMNTREMGYGHLHSFAQSCLVAITVLGFIMVQFILFCSMEWNSGAMDDMNSYQKVMGALFQVVNSRHSGESVVDISIISPATLVLFAVMMYLPPHTSFLPIKQQEEVVSGTDQKCKKQRKSLVQCLLLSPLSSLVIFVILICITEREKLKKDPLNFNVLSITIEVVSAYGNVGFSTGYSCKRQLEQDNLCKDAWTGFVGRWSNKGKFILILVMFYGRLKKFSIDGGKAWKLS</sequence>
<feature type="transmembrane region" description="Helical" evidence="8">
    <location>
        <begin position="358"/>
        <end position="379"/>
    </location>
</feature>
<dbReference type="GO" id="GO:0005886">
    <property type="term" value="C:plasma membrane"/>
    <property type="evidence" value="ECO:0007669"/>
    <property type="project" value="TreeGrafter"/>
</dbReference>
<proteinExistence type="inferred from homology"/>
<keyword evidence="4 8" id="KW-0812">Transmembrane</keyword>
<dbReference type="Proteomes" id="UP001314170">
    <property type="component" value="Unassembled WGS sequence"/>
</dbReference>
<evidence type="ECO:0000256" key="6">
    <source>
        <dbReference type="ARBA" id="ARBA00023065"/>
    </source>
</evidence>
<comment type="similarity">
    <text evidence="2">Belongs to the TrkH potassium transport family. HKT (TC 2.A.38.3) subfamily.</text>
</comment>
<accession>A0AAV1S3H3</accession>
<dbReference type="InterPro" id="IPR051143">
    <property type="entry name" value="TrkH_K-transport"/>
</dbReference>
<keyword evidence="6" id="KW-0406">Ion transport</keyword>
<feature type="transmembrane region" description="Helical" evidence="8">
    <location>
        <begin position="147"/>
        <end position="170"/>
    </location>
</feature>
<organism evidence="9 10">
    <name type="scientific">Dovyalis caffra</name>
    <dbReference type="NCBI Taxonomy" id="77055"/>
    <lineage>
        <taxon>Eukaryota</taxon>
        <taxon>Viridiplantae</taxon>
        <taxon>Streptophyta</taxon>
        <taxon>Embryophyta</taxon>
        <taxon>Tracheophyta</taxon>
        <taxon>Spermatophyta</taxon>
        <taxon>Magnoliopsida</taxon>
        <taxon>eudicotyledons</taxon>
        <taxon>Gunneridae</taxon>
        <taxon>Pentapetalae</taxon>
        <taxon>rosids</taxon>
        <taxon>fabids</taxon>
        <taxon>Malpighiales</taxon>
        <taxon>Salicaceae</taxon>
        <taxon>Flacourtieae</taxon>
        <taxon>Dovyalis</taxon>
    </lineage>
</organism>
<evidence type="ECO:0008006" key="11">
    <source>
        <dbReference type="Google" id="ProtNLM"/>
    </source>
</evidence>
<evidence type="ECO:0000256" key="7">
    <source>
        <dbReference type="ARBA" id="ARBA00023136"/>
    </source>
</evidence>
<evidence type="ECO:0000256" key="1">
    <source>
        <dbReference type="ARBA" id="ARBA00004141"/>
    </source>
</evidence>
<dbReference type="InterPro" id="IPR003445">
    <property type="entry name" value="Cat_transpt"/>
</dbReference>
<evidence type="ECO:0000256" key="8">
    <source>
        <dbReference type="SAM" id="Phobius"/>
    </source>
</evidence>
<dbReference type="PANTHER" id="PTHR31064">
    <property type="entry name" value="POTASSIUM TRANSPORT PROTEIN DDB_G0292412-RELATED"/>
    <property type="match status" value="1"/>
</dbReference>
<comment type="subcellular location">
    <subcellularLocation>
        <location evidence="1">Membrane</location>
        <topology evidence="1">Multi-pass membrane protein</topology>
    </subcellularLocation>
</comment>
<feature type="transmembrane region" description="Helical" evidence="8">
    <location>
        <begin position="274"/>
        <end position="292"/>
    </location>
</feature>
<dbReference type="Pfam" id="PF02386">
    <property type="entry name" value="TrkH"/>
    <property type="match status" value="1"/>
</dbReference>
<dbReference type="GO" id="GO:0015081">
    <property type="term" value="F:sodium ion transmembrane transporter activity"/>
    <property type="evidence" value="ECO:0007669"/>
    <property type="project" value="TreeGrafter"/>
</dbReference>
<dbReference type="PANTHER" id="PTHR31064:SF30">
    <property type="entry name" value="HIGH-AFFINITY POTASSIUM TRANSPORT PROTEIN-RELATED"/>
    <property type="match status" value="1"/>
</dbReference>
<dbReference type="AlphaFoldDB" id="A0AAV1S3H3"/>
<reference evidence="9 10" key="1">
    <citation type="submission" date="2024-01" db="EMBL/GenBank/DDBJ databases">
        <authorList>
            <person name="Waweru B."/>
        </authorList>
    </citation>
    <scope>NUCLEOTIDE SEQUENCE [LARGE SCALE GENOMIC DNA]</scope>
</reference>
<dbReference type="EMBL" id="CAWUPB010001168">
    <property type="protein sequence ID" value="CAK7345546.1"/>
    <property type="molecule type" value="Genomic_DNA"/>
</dbReference>
<keyword evidence="7 8" id="KW-0472">Membrane</keyword>
<keyword evidence="10" id="KW-1185">Reference proteome</keyword>
<feature type="transmembrane region" description="Helical" evidence="8">
    <location>
        <begin position="415"/>
        <end position="435"/>
    </location>
</feature>
<keyword evidence="3" id="KW-0813">Transport</keyword>
<evidence type="ECO:0000313" key="10">
    <source>
        <dbReference type="Proteomes" id="UP001314170"/>
    </source>
</evidence>
<gene>
    <name evidence="9" type="ORF">DCAF_LOCUS18289</name>
</gene>
<name>A0AAV1S3H3_9ROSI</name>
<evidence type="ECO:0000256" key="3">
    <source>
        <dbReference type="ARBA" id="ARBA00022448"/>
    </source>
</evidence>
<evidence type="ECO:0000256" key="5">
    <source>
        <dbReference type="ARBA" id="ARBA00022989"/>
    </source>
</evidence>
<keyword evidence="5 8" id="KW-1133">Transmembrane helix</keyword>
<protein>
    <recommendedName>
        <fullName evidence="11">Sodium transporter HKT1</fullName>
    </recommendedName>
</protein>
<feature type="transmembrane region" description="Helical" evidence="8">
    <location>
        <begin position="464"/>
        <end position="486"/>
    </location>
</feature>
<evidence type="ECO:0000256" key="4">
    <source>
        <dbReference type="ARBA" id="ARBA00022692"/>
    </source>
</evidence>
<comment type="caution">
    <text evidence="9">The sequence shown here is derived from an EMBL/GenBank/DDBJ whole genome shotgun (WGS) entry which is preliminary data.</text>
</comment>
<evidence type="ECO:0000313" key="9">
    <source>
        <dbReference type="EMBL" id="CAK7345546.1"/>
    </source>
</evidence>
<feature type="transmembrane region" description="Helical" evidence="8">
    <location>
        <begin position="231"/>
        <end position="254"/>
    </location>
</feature>